<dbReference type="InterPro" id="IPR013785">
    <property type="entry name" value="Aldolase_TIM"/>
</dbReference>
<comment type="catalytic activity">
    <reaction evidence="10 11">
        <text>D-sedoheptulose 7-phosphate + D-glyceraldehyde 3-phosphate = D-erythrose 4-phosphate + beta-D-fructose 6-phosphate</text>
        <dbReference type="Rhea" id="RHEA:17053"/>
        <dbReference type="ChEBI" id="CHEBI:16897"/>
        <dbReference type="ChEBI" id="CHEBI:57483"/>
        <dbReference type="ChEBI" id="CHEBI:57634"/>
        <dbReference type="ChEBI" id="CHEBI:59776"/>
        <dbReference type="EC" id="2.2.1.2"/>
    </reaction>
</comment>
<keyword evidence="8 11" id="KW-0570">Pentose shunt</keyword>
<evidence type="ECO:0000256" key="10">
    <source>
        <dbReference type="ARBA" id="ARBA00048810"/>
    </source>
</evidence>
<keyword evidence="9 11" id="KW-0704">Schiff base</keyword>
<gene>
    <name evidence="11" type="primary">tal</name>
    <name evidence="12" type="ORF">B1s21160_03465</name>
</gene>
<dbReference type="PANTHER" id="PTHR10683:SF31">
    <property type="entry name" value="TRANSALDOLASE"/>
    <property type="match status" value="1"/>
</dbReference>
<dbReference type="PROSITE" id="PS01054">
    <property type="entry name" value="TRANSALDOLASE_1"/>
    <property type="match status" value="1"/>
</dbReference>
<dbReference type="EC" id="2.2.1.2" evidence="5 11"/>
<keyword evidence="7 11" id="KW-0808">Transferase</keyword>
<dbReference type="EMBL" id="CP016771">
    <property type="protein sequence ID" value="ASY13388.1"/>
    <property type="molecule type" value="Genomic_DNA"/>
</dbReference>
<feature type="active site" description="Schiff-base intermediate with substrate" evidence="11">
    <location>
        <position position="138"/>
    </location>
</feature>
<dbReference type="NCBIfam" id="TIGR00876">
    <property type="entry name" value="tal_mycobact"/>
    <property type="match status" value="1"/>
</dbReference>
<dbReference type="NCBIfam" id="NF002881">
    <property type="entry name" value="PRK03343.1"/>
    <property type="match status" value="1"/>
</dbReference>
<dbReference type="Pfam" id="PF00923">
    <property type="entry name" value="TAL_FSA"/>
    <property type="match status" value="1"/>
</dbReference>
<protein>
    <recommendedName>
        <fullName evidence="5 11">Transaldolase</fullName>
        <ecNumber evidence="5 11">2.2.1.2</ecNumber>
    </recommendedName>
</protein>
<evidence type="ECO:0000256" key="6">
    <source>
        <dbReference type="ARBA" id="ARBA00022490"/>
    </source>
</evidence>
<dbReference type="PANTHER" id="PTHR10683">
    <property type="entry name" value="TRANSALDOLASE"/>
    <property type="match status" value="1"/>
</dbReference>
<comment type="subcellular location">
    <subcellularLocation>
        <location evidence="2 11">Cytoplasm</location>
    </subcellularLocation>
</comment>
<dbReference type="GO" id="GO:0005975">
    <property type="term" value="P:carbohydrate metabolic process"/>
    <property type="evidence" value="ECO:0007669"/>
    <property type="project" value="InterPro"/>
</dbReference>
<organism evidence="12 13">
    <name type="scientific">Candidatus Nanopelagicus hibericus</name>
    <dbReference type="NCBI Taxonomy" id="1884915"/>
    <lineage>
        <taxon>Bacteria</taxon>
        <taxon>Bacillati</taxon>
        <taxon>Actinomycetota</taxon>
        <taxon>Actinomycetes</taxon>
        <taxon>Candidatus Nanopelagicales</taxon>
        <taxon>Candidatus Nanopelagicaceae</taxon>
        <taxon>Candidatus Nanopelagicus</taxon>
    </lineage>
</organism>
<reference evidence="12 13" key="1">
    <citation type="submission" date="2016-07" db="EMBL/GenBank/DDBJ databases">
        <title>High microdiversification within the ubiquitous acI lineage of Actinobacteria.</title>
        <authorList>
            <person name="Neuenschwander S.M."/>
            <person name="Salcher M."/>
            <person name="Ghai R."/>
            <person name="Pernthaler J."/>
        </authorList>
    </citation>
    <scope>NUCLEOTIDE SEQUENCE [LARGE SCALE GENOMIC DNA]</scope>
    <source>
        <strain evidence="12">MMS-21-160</strain>
    </source>
</reference>
<evidence type="ECO:0000313" key="12">
    <source>
        <dbReference type="EMBL" id="ASY13388.1"/>
    </source>
</evidence>
<evidence type="ECO:0000256" key="8">
    <source>
        <dbReference type="ARBA" id="ARBA00023126"/>
    </source>
</evidence>
<sequence>MANALELISRAGVAVWLDDLSRQRLKEKSLEKLISQDYVVGVTTNPSIFAAAIGNSELYHEDILNNQNLSVEDIITKLTTDDVRNACDLFEKTYLATGKSDGRVSIEVDPRFARDTDKTISQGKQLWQIIDRPNLLIKVPATVEGLPAISELIAQGISVNVTLIFSVARYKQVLAAYAEGISRRINSNKSVSDIHSVASFFISRIDTAIDAKLPAESELRGCAAIANAVMAYQAFLSFQNSNEWQAMANVGANIQRPLWASTGVKDPTYDSTRYVMQLVAKHTVNTMPESTLNVVKKSGVFNGDTITPNFSMSKSKIAKLALSGIDINKITYDLELDGVAKFESSWLELMKSVHRIVLGNA</sequence>
<evidence type="ECO:0000256" key="9">
    <source>
        <dbReference type="ARBA" id="ARBA00023270"/>
    </source>
</evidence>
<dbReference type="GO" id="GO:0005737">
    <property type="term" value="C:cytoplasm"/>
    <property type="evidence" value="ECO:0007669"/>
    <property type="project" value="UniProtKB-SubCell"/>
</dbReference>
<comment type="pathway">
    <text evidence="3 11">Carbohydrate degradation; pentose phosphate pathway; D-glyceraldehyde 3-phosphate and beta-D-fructose 6-phosphate from D-ribose 5-phosphate and D-xylulose 5-phosphate (non-oxidative stage): step 2/3.</text>
</comment>
<evidence type="ECO:0000256" key="11">
    <source>
        <dbReference type="HAMAP-Rule" id="MF_00493"/>
    </source>
</evidence>
<dbReference type="PROSITE" id="PS00958">
    <property type="entry name" value="TRANSALDOLASE_2"/>
    <property type="match status" value="1"/>
</dbReference>
<dbReference type="Gene3D" id="3.20.20.70">
    <property type="entry name" value="Aldolase class I"/>
    <property type="match status" value="1"/>
</dbReference>
<dbReference type="PIRSF" id="PIRSF036915">
    <property type="entry name" value="Trnald_Bac_Plnt"/>
    <property type="match status" value="1"/>
</dbReference>
<accession>A0A249K9B6</accession>
<dbReference type="InterPro" id="IPR018225">
    <property type="entry name" value="Transaldolase_AS"/>
</dbReference>
<keyword evidence="13" id="KW-1185">Reference proteome</keyword>
<dbReference type="Proteomes" id="UP000217171">
    <property type="component" value="Chromosome"/>
</dbReference>
<proteinExistence type="inferred from homology"/>
<evidence type="ECO:0000256" key="4">
    <source>
        <dbReference type="ARBA" id="ARBA00008426"/>
    </source>
</evidence>
<comment type="function">
    <text evidence="1 11">Transaldolase is important for the balance of metabolites in the pentose-phosphate pathway.</text>
</comment>
<dbReference type="GO" id="GO:0006098">
    <property type="term" value="P:pentose-phosphate shunt"/>
    <property type="evidence" value="ECO:0007669"/>
    <property type="project" value="UniProtKB-UniRule"/>
</dbReference>
<dbReference type="RefSeq" id="WP_041887418.1">
    <property type="nucleotide sequence ID" value="NZ_CP016771.1"/>
</dbReference>
<dbReference type="CDD" id="cd00955">
    <property type="entry name" value="Transaldolase_like"/>
    <property type="match status" value="1"/>
</dbReference>
<comment type="similarity">
    <text evidence="4 11">Belongs to the transaldolase family. Type 2 subfamily.</text>
</comment>
<keyword evidence="6 11" id="KW-0963">Cytoplasm</keyword>
<dbReference type="InterPro" id="IPR001585">
    <property type="entry name" value="TAL/FSA"/>
</dbReference>
<name>A0A249K9B6_9ACTN</name>
<dbReference type="InterPro" id="IPR004732">
    <property type="entry name" value="Transaldolase_2"/>
</dbReference>
<evidence type="ECO:0000256" key="5">
    <source>
        <dbReference type="ARBA" id="ARBA00013151"/>
    </source>
</evidence>
<dbReference type="GO" id="GO:0004801">
    <property type="term" value="F:transaldolase activity"/>
    <property type="evidence" value="ECO:0007669"/>
    <property type="project" value="UniProtKB-UniRule"/>
</dbReference>
<dbReference type="UniPathway" id="UPA00115">
    <property type="reaction ID" value="UER00414"/>
</dbReference>
<dbReference type="OrthoDB" id="9809101at2"/>
<evidence type="ECO:0000256" key="7">
    <source>
        <dbReference type="ARBA" id="ARBA00022679"/>
    </source>
</evidence>
<evidence type="ECO:0000313" key="13">
    <source>
        <dbReference type="Proteomes" id="UP000217171"/>
    </source>
</evidence>
<dbReference type="AlphaFoldDB" id="A0A249K9B6"/>
<dbReference type="SUPFAM" id="SSF51569">
    <property type="entry name" value="Aldolase"/>
    <property type="match status" value="1"/>
</dbReference>
<evidence type="ECO:0000256" key="2">
    <source>
        <dbReference type="ARBA" id="ARBA00004496"/>
    </source>
</evidence>
<evidence type="ECO:0000256" key="1">
    <source>
        <dbReference type="ARBA" id="ARBA00003518"/>
    </source>
</evidence>
<dbReference type="KEGG" id="nhi:B1s21160_03465"/>
<evidence type="ECO:0000256" key="3">
    <source>
        <dbReference type="ARBA" id="ARBA00004857"/>
    </source>
</evidence>
<dbReference type="HAMAP" id="MF_00493">
    <property type="entry name" value="Transaldolase_2"/>
    <property type="match status" value="1"/>
</dbReference>